<dbReference type="Gene3D" id="1.10.510.10">
    <property type="entry name" value="Transferase(Phosphotransferase) domain 1"/>
    <property type="match status" value="1"/>
</dbReference>
<accession>A0ABR2JX89</accession>
<dbReference type="InterPro" id="IPR011990">
    <property type="entry name" value="TPR-like_helical_dom_sf"/>
</dbReference>
<comment type="caution">
    <text evidence="2">The sequence shown here is derived from an EMBL/GenBank/DDBJ whole genome shotgun (WGS) entry which is preliminary data.</text>
</comment>
<dbReference type="InterPro" id="IPR011009">
    <property type="entry name" value="Kinase-like_dom_sf"/>
</dbReference>
<dbReference type="PROSITE" id="PS50011">
    <property type="entry name" value="PROTEIN_KINASE_DOM"/>
    <property type="match status" value="1"/>
</dbReference>
<organism evidence="2 3">
    <name type="scientific">Tritrichomonas musculus</name>
    <dbReference type="NCBI Taxonomy" id="1915356"/>
    <lineage>
        <taxon>Eukaryota</taxon>
        <taxon>Metamonada</taxon>
        <taxon>Parabasalia</taxon>
        <taxon>Tritrichomonadida</taxon>
        <taxon>Tritrichomonadidae</taxon>
        <taxon>Tritrichomonas</taxon>
    </lineage>
</organism>
<evidence type="ECO:0000313" key="2">
    <source>
        <dbReference type="EMBL" id="KAK8883485.1"/>
    </source>
</evidence>
<dbReference type="Pfam" id="PF00069">
    <property type="entry name" value="Pkinase"/>
    <property type="match status" value="1"/>
</dbReference>
<dbReference type="CDD" id="cd00180">
    <property type="entry name" value="PKc"/>
    <property type="match status" value="1"/>
</dbReference>
<dbReference type="InterPro" id="IPR000719">
    <property type="entry name" value="Prot_kinase_dom"/>
</dbReference>
<dbReference type="PROSITE" id="PS00108">
    <property type="entry name" value="PROTEIN_KINASE_ST"/>
    <property type="match status" value="1"/>
</dbReference>
<feature type="domain" description="Protein kinase" evidence="1">
    <location>
        <begin position="197"/>
        <end position="421"/>
    </location>
</feature>
<dbReference type="Proteomes" id="UP001470230">
    <property type="component" value="Unassembled WGS sequence"/>
</dbReference>
<protein>
    <recommendedName>
        <fullName evidence="1">Protein kinase domain-containing protein</fullName>
    </recommendedName>
</protein>
<dbReference type="InterPro" id="IPR052945">
    <property type="entry name" value="Mitotic_Regulator"/>
</dbReference>
<dbReference type="PANTHER" id="PTHR43628:SF1">
    <property type="entry name" value="CHITIN SYNTHASE REGULATORY FACTOR 2-RELATED"/>
    <property type="match status" value="1"/>
</dbReference>
<evidence type="ECO:0000259" key="1">
    <source>
        <dbReference type="PROSITE" id="PS50011"/>
    </source>
</evidence>
<reference evidence="2 3" key="1">
    <citation type="submission" date="2024-04" db="EMBL/GenBank/DDBJ databases">
        <title>Tritrichomonas musculus Genome.</title>
        <authorList>
            <person name="Alves-Ferreira E."/>
            <person name="Grigg M."/>
            <person name="Lorenzi H."/>
            <person name="Galac M."/>
        </authorList>
    </citation>
    <scope>NUCLEOTIDE SEQUENCE [LARGE SCALE GENOMIC DNA]</scope>
    <source>
        <strain evidence="2 3">EAF2021</strain>
    </source>
</reference>
<dbReference type="SUPFAM" id="SSF81901">
    <property type="entry name" value="HCP-like"/>
    <property type="match status" value="4"/>
</dbReference>
<dbReference type="InterPro" id="IPR008271">
    <property type="entry name" value="Ser/Thr_kinase_AS"/>
</dbReference>
<keyword evidence="3" id="KW-1185">Reference proteome</keyword>
<dbReference type="Pfam" id="PF08238">
    <property type="entry name" value="Sel1"/>
    <property type="match status" value="16"/>
</dbReference>
<evidence type="ECO:0000313" key="3">
    <source>
        <dbReference type="Proteomes" id="UP001470230"/>
    </source>
</evidence>
<dbReference type="Gene3D" id="1.25.40.10">
    <property type="entry name" value="Tetratricopeptide repeat domain"/>
    <property type="match status" value="4"/>
</dbReference>
<sequence length="1119" mass="131323">MFQSFLSFPIILINKNIKIKNQKLNSIFSGYSFIHLSVEFDFNKNQSVINNFNESKLAIIHQFTKENINVYVICFKKTLMIFDDNSISLLQTFLSENSNLTVYFLFRQIPEYFNIIKNQKIIDNIFIQEISNFDKKFVFNKRLNDKMEEIWKTVRSCISGYLIKESYTKLNKNRLIDFNNKNENNHEESAKWDISNFIELRNIENSFCSLVYHIEKEELFAIKKANPNDNESQLLNSREIENYTKIKHPFIANFYGTVKDTNHLIIEYINGNTLSNIASFHFDSTEKIILILELILIFQYIRDENYIYRDLKPSNVMIDKNKTLVLIDFNRMIKLSNEGIQTNDFTAGFSAPEIQFGKATEKSDVYSLGQMIYFIINEEIPQKEKKFKKMEIKYQKIYEMCTDINPEKRPSIFKLFCEIFLIVYNNEIYISLLENVLQGQINLGIIYMEGKYIPRNINKSIYYFAKAANARNVVAQFILGTIYFADEYIPRDIDKAIYYFTEAAKQNNKQAQYNLGYIYSKDVFTTRDMNKAIYFYSLAADQNEVNSQYNLGIIYAKGQYVFRDINKAIFYFKLAAKQNHAMAQYNLGSIYNHYGYDFRDINKAIRYYTLAADQNISSAQHNLGIIYEKGEGVSQDINKAIHYYTLAADQGDSFAQYNLGLIYEKGEYVSQDINKTIHYYTLAADQDHIFAQYNLGLIYEKGELVPQDINKAIYYYTLAANQEYPLAQYNLGVIYESGIFIPKDIPRAIYYYTLASDQNIEDAQLNLGIIYLSRNINKALHYFELAANQNNSNALYNLGVIYSSNKYISQDIKKSIYYFTEAANQNDEKAQYALGLLYIFGYNIFGKKANVPININKAIYYFTQAANKNNDDAQYALGVFYLNGIYVKQNIKKGFFMFSLSAKNRNIDSYFVLGFLYHEGKYIEKNIEQSIHCYKEASSFNHFYAKNNLGIIYKHGFGAEIQPNIVLAIEYFNEAIHKSNDMICMYNLAHLYFYENKENDAIDLLIQSCKLGFHPSKYLLILSLIKKFQNRIDVFMKELEELIDKSSKLFSDIYQLFINHHFDDILSYNVFYQYFKKIDYLYDHLGLVIMSTELKEREQEKPKYKNINSEFYIGFEIDI</sequence>
<dbReference type="SUPFAM" id="SSF56112">
    <property type="entry name" value="Protein kinase-like (PK-like)"/>
    <property type="match status" value="1"/>
</dbReference>
<dbReference type="PANTHER" id="PTHR43628">
    <property type="entry name" value="ACTIVATOR OF C KINASE PROTEIN 1-RELATED"/>
    <property type="match status" value="1"/>
</dbReference>
<dbReference type="EMBL" id="JAPFFF010000008">
    <property type="protein sequence ID" value="KAK8883485.1"/>
    <property type="molecule type" value="Genomic_DNA"/>
</dbReference>
<dbReference type="SMART" id="SM00220">
    <property type="entry name" value="S_TKc"/>
    <property type="match status" value="1"/>
</dbReference>
<name>A0ABR2JX89_9EUKA</name>
<dbReference type="InterPro" id="IPR006597">
    <property type="entry name" value="Sel1-like"/>
</dbReference>
<proteinExistence type="predicted"/>
<dbReference type="SMART" id="SM00671">
    <property type="entry name" value="SEL1"/>
    <property type="match status" value="16"/>
</dbReference>
<gene>
    <name evidence="2" type="ORF">M9Y10_042577</name>
</gene>